<dbReference type="STRING" id="756499.Desde_1065"/>
<dbReference type="OrthoDB" id="1669646at2"/>
<accession>I4A6B3</accession>
<dbReference type="HOGENOM" id="CLU_723004_0_0_9"/>
<name>I4A6B3_DESDJ</name>
<dbReference type="eggNOG" id="ENOG502ZBAR">
    <property type="taxonomic scope" value="Bacteria"/>
</dbReference>
<dbReference type="RefSeq" id="WP_014792989.1">
    <property type="nucleotide sequence ID" value="NC_018017.1"/>
</dbReference>
<dbReference type="KEGG" id="ddh:Desde_1065"/>
<dbReference type="EMBL" id="CP003348">
    <property type="protein sequence ID" value="AFL99497.1"/>
    <property type="molecule type" value="Genomic_DNA"/>
</dbReference>
<evidence type="ECO:0000313" key="2">
    <source>
        <dbReference type="Proteomes" id="UP000006053"/>
    </source>
</evidence>
<evidence type="ECO:0000313" key="1">
    <source>
        <dbReference type="EMBL" id="AFL99497.1"/>
    </source>
</evidence>
<organism evidence="1 2">
    <name type="scientific">Desulfitobacterium dehalogenans (strain ATCC 51507 / DSM 9161 / JW/IU-DC1)</name>
    <dbReference type="NCBI Taxonomy" id="756499"/>
    <lineage>
        <taxon>Bacteria</taxon>
        <taxon>Bacillati</taxon>
        <taxon>Bacillota</taxon>
        <taxon>Clostridia</taxon>
        <taxon>Eubacteriales</taxon>
        <taxon>Desulfitobacteriaceae</taxon>
        <taxon>Desulfitobacterium</taxon>
    </lineage>
</organism>
<protein>
    <submittedName>
        <fullName evidence="1">Uncharacterized protein</fullName>
    </submittedName>
</protein>
<dbReference type="AlphaFoldDB" id="I4A6B3"/>
<sequence length="389" mass="45669">MGKQRNWTKEELDYLQDNWGAVSVETIAARLNRSIEAIKIKKDRLGLGAFLDSGEYVTFNQLLKALGITGGSGYLMTSWVKNRGFPIKYKKVLKNKFKVVYLKDFWKWAEKNRSMINWSKVEIGILGEEPPWVLTQRRTDFQSCVKIKTTPWTKGEDKHLHDLLKQFKYNYKELSTKLQRSEGAIQRRINDLALKERPIKADNQIKWTEDEYIQLGEMIKQRLSYEDMSDRLGKSAKAIRGKVYTMYLSENLDKVASIIGKGKWGDNRPDRKITLHNCLTSEERAQVKSGLTKIAVILREQICKHYEGSEYWQRGLCENWDDRCLAGKSTCDFCESFIRIKPQYCRRCGAEFYKRNKQDICDLCKVARKKQHQRKWMALYGEKRKKEVI</sequence>
<reference evidence="2" key="1">
    <citation type="submission" date="2012-06" db="EMBL/GenBank/DDBJ databases">
        <title>Complete sequence of Desulfitobacterium dehalogenans ATCC 51507.</title>
        <authorList>
            <person name="Lucas S."/>
            <person name="Han J."/>
            <person name="Lapidus A."/>
            <person name="Cheng J.-F."/>
            <person name="Goodwin L."/>
            <person name="Pitluck S."/>
            <person name="Peters L."/>
            <person name="Ovchinnikova G."/>
            <person name="Teshima H."/>
            <person name="Detter J.C."/>
            <person name="Han C."/>
            <person name="Tapia R."/>
            <person name="Land M."/>
            <person name="Hauser L."/>
            <person name="Kyrpides N."/>
            <person name="Ivanova N."/>
            <person name="Pagani I."/>
            <person name="Kruse T."/>
            <person name="de Vos W.M."/>
            <person name="Smidt H."/>
            <person name="Woyke T."/>
        </authorList>
    </citation>
    <scope>NUCLEOTIDE SEQUENCE [LARGE SCALE GENOMIC DNA]</scope>
    <source>
        <strain evidence="2">ATCC 51507 / DSM 9161 / JW/IU-DC1</strain>
    </source>
</reference>
<reference evidence="1 2" key="2">
    <citation type="journal article" date="2015" name="J. Bacteriol.">
        <title>Genomic, proteomic, and biochemical analysis of the organohalide respiratory pathway in Desulfitobacterium dehalogenans.</title>
        <authorList>
            <person name="Kruse T."/>
            <person name="van de Pas B.A."/>
            <person name="Atteia A."/>
            <person name="Krab K."/>
            <person name="Hagen W.R."/>
            <person name="Goodwin L."/>
            <person name="Chain P."/>
            <person name="Boeren S."/>
            <person name="Maphosa F."/>
            <person name="Schraa G."/>
            <person name="de Vos W.M."/>
            <person name="van der Oost J."/>
            <person name="Smidt H."/>
            <person name="Stams A.J."/>
        </authorList>
    </citation>
    <scope>NUCLEOTIDE SEQUENCE [LARGE SCALE GENOMIC DNA]</scope>
    <source>
        <strain evidence="2">ATCC 51507 / DSM 9161 / JW/IU-DC1</strain>
    </source>
</reference>
<gene>
    <name evidence="1" type="ordered locus">Desde_1065</name>
</gene>
<keyword evidence="2" id="KW-1185">Reference proteome</keyword>
<proteinExistence type="predicted"/>
<dbReference type="Proteomes" id="UP000006053">
    <property type="component" value="Chromosome"/>
</dbReference>